<dbReference type="STRING" id="762486.SAMN05444411_11221"/>
<evidence type="ECO:0000256" key="1">
    <source>
        <dbReference type="ARBA" id="ARBA00022676"/>
    </source>
</evidence>
<evidence type="ECO:0000313" key="3">
    <source>
        <dbReference type="EMBL" id="SDX93060.1"/>
    </source>
</evidence>
<dbReference type="Proteomes" id="UP000199595">
    <property type="component" value="Unassembled WGS sequence"/>
</dbReference>
<proteinExistence type="predicted"/>
<dbReference type="EMBL" id="FNNJ01000012">
    <property type="protein sequence ID" value="SDX93060.1"/>
    <property type="molecule type" value="Genomic_DNA"/>
</dbReference>
<reference evidence="3 4" key="1">
    <citation type="submission" date="2016-10" db="EMBL/GenBank/DDBJ databases">
        <authorList>
            <person name="de Groot N.N."/>
        </authorList>
    </citation>
    <scope>NUCLEOTIDE SEQUENCE [LARGE SCALE GENOMIC DNA]</scope>
    <source>
        <strain evidence="3 4">DSM 24956</strain>
    </source>
</reference>
<dbReference type="AlphaFoldDB" id="A0A1H3FQ60"/>
<accession>A0A1H3FQ60</accession>
<dbReference type="CDD" id="cd11301">
    <property type="entry name" value="Fut1_Fut2_like"/>
    <property type="match status" value="1"/>
</dbReference>
<dbReference type="GO" id="GO:0005975">
    <property type="term" value="P:carbohydrate metabolic process"/>
    <property type="evidence" value="ECO:0007669"/>
    <property type="project" value="InterPro"/>
</dbReference>
<protein>
    <submittedName>
        <fullName evidence="3">Glycosyl transferase family 11</fullName>
    </submittedName>
</protein>
<dbReference type="GO" id="GO:0008107">
    <property type="term" value="F:galactoside 2-alpha-L-fucosyltransferase activity"/>
    <property type="evidence" value="ECO:0007669"/>
    <property type="project" value="InterPro"/>
</dbReference>
<dbReference type="Gene3D" id="3.40.50.11350">
    <property type="match status" value="1"/>
</dbReference>
<dbReference type="RefSeq" id="WP_090125785.1">
    <property type="nucleotide sequence ID" value="NZ_FNNJ01000012.1"/>
</dbReference>
<keyword evidence="1" id="KW-0328">Glycosyltransferase</keyword>
<dbReference type="PANTHER" id="PTHR11927:SF9">
    <property type="entry name" value="L-FUCOSYLTRANSFERASE"/>
    <property type="match status" value="1"/>
</dbReference>
<evidence type="ECO:0000313" key="4">
    <source>
        <dbReference type="Proteomes" id="UP000199595"/>
    </source>
</evidence>
<dbReference type="PANTHER" id="PTHR11927">
    <property type="entry name" value="GALACTOSIDE 2-L-FUCOSYLTRANSFERASE"/>
    <property type="match status" value="1"/>
</dbReference>
<keyword evidence="4" id="KW-1185">Reference proteome</keyword>
<evidence type="ECO:0000256" key="2">
    <source>
        <dbReference type="ARBA" id="ARBA00022679"/>
    </source>
</evidence>
<organism evidence="3 4">
    <name type="scientific">Lutibacter oricola</name>
    <dbReference type="NCBI Taxonomy" id="762486"/>
    <lineage>
        <taxon>Bacteria</taxon>
        <taxon>Pseudomonadati</taxon>
        <taxon>Bacteroidota</taxon>
        <taxon>Flavobacteriia</taxon>
        <taxon>Flavobacteriales</taxon>
        <taxon>Flavobacteriaceae</taxon>
        <taxon>Lutibacter</taxon>
    </lineage>
</organism>
<sequence>MIVVRVIGGVGNQLFQYLFGQYLESKYKQPVFYDVIAFETVNKERSLELQLLFPNMRIYNGNRFKFSRNFKLKAKLSVFLFKLNKKNHYITDDSFNKLDDIKPNDIYYFNGYWQNKDVFSKRKLILGNNLKLKEIVPLQLKDIVREIKKSNSVSVHVRRGDYFVPKNIKTYGVCTKGYYQKAFFEIKKNYPKNLKYFVFTDDIDWVKNNLSLPCNSIIVNNFKINSYWYIYLMSLCKSNIISNSSFSWWAAYLNMNSSKTVIVPKKWTLTSEKSLALDHWIKL</sequence>
<gene>
    <name evidence="3" type="ORF">SAMN05444411_11221</name>
</gene>
<dbReference type="InterPro" id="IPR002516">
    <property type="entry name" value="Glyco_trans_11"/>
</dbReference>
<keyword evidence="2 3" id="KW-0808">Transferase</keyword>
<dbReference type="Pfam" id="PF01531">
    <property type="entry name" value="Glyco_transf_11"/>
    <property type="match status" value="1"/>
</dbReference>
<dbReference type="OrthoDB" id="9794601at2"/>
<dbReference type="GO" id="GO:0016020">
    <property type="term" value="C:membrane"/>
    <property type="evidence" value="ECO:0007669"/>
    <property type="project" value="InterPro"/>
</dbReference>
<name>A0A1H3FQ60_9FLAO</name>